<proteinExistence type="predicted"/>
<protein>
    <recommendedName>
        <fullName evidence="1">DUF7587 domain-containing protein</fullName>
    </recommendedName>
</protein>
<name>A0A8H5PNF4_9HYPO</name>
<dbReference type="Proteomes" id="UP000544095">
    <property type="component" value="Unassembled WGS sequence"/>
</dbReference>
<evidence type="ECO:0000313" key="2">
    <source>
        <dbReference type="EMBL" id="KAF5599919.1"/>
    </source>
</evidence>
<comment type="caution">
    <text evidence="2">The sequence shown here is derived from an EMBL/GenBank/DDBJ whole genome shotgun (WGS) entry which is preliminary data.</text>
</comment>
<feature type="domain" description="DUF7587" evidence="1">
    <location>
        <begin position="245"/>
        <end position="356"/>
    </location>
</feature>
<reference evidence="2 3" key="1">
    <citation type="submission" date="2020-05" db="EMBL/GenBank/DDBJ databases">
        <title>Identification and distribution of gene clusters putatively required for synthesis of sphingolipid metabolism inhibitors in phylogenetically diverse species of the filamentous fungus Fusarium.</title>
        <authorList>
            <person name="Kim H.-S."/>
            <person name="Busman M."/>
            <person name="Brown D.W."/>
            <person name="Divon H."/>
            <person name="Uhlig S."/>
            <person name="Proctor R.H."/>
        </authorList>
    </citation>
    <scope>NUCLEOTIDE SEQUENCE [LARGE SCALE GENOMIC DNA]</scope>
    <source>
        <strain evidence="2 3">NRRL 25211</strain>
    </source>
</reference>
<keyword evidence="3" id="KW-1185">Reference proteome</keyword>
<evidence type="ECO:0000259" key="1">
    <source>
        <dbReference type="Pfam" id="PF24494"/>
    </source>
</evidence>
<dbReference type="Pfam" id="PF24494">
    <property type="entry name" value="DUF7587"/>
    <property type="match status" value="1"/>
</dbReference>
<gene>
    <name evidence="2" type="ORF">FPANT_2926</name>
</gene>
<evidence type="ECO:0000313" key="3">
    <source>
        <dbReference type="Proteomes" id="UP000544095"/>
    </source>
</evidence>
<dbReference type="EMBL" id="JAAOAR010000132">
    <property type="protein sequence ID" value="KAF5599919.1"/>
    <property type="molecule type" value="Genomic_DNA"/>
</dbReference>
<accession>A0A8H5PNF4</accession>
<sequence length="564" mass="64131">MGDSRDHAMAQMRYIASMMGSLNTAGGPLESLKEAIHSFDEAAVVLSQRAGNVVALLCADGPFSQDDAKSICTVQARAVELVRVARLLNDAAIQDIVRRVVSLGDKASSNVDALLEHFKKPIERIAQGVILEAHSDDILWKTAEECYHQATRPSGNLNPQNFLATIAPLQKEEEKENWVKFWIQSLCNCPGGPTLFRPEDDFVFGDSAKRLPKHMPRHLFRAYDVNSTGRNDEEVMASIISQLDEAMFWAYDVDSTGRNDEEVMASIFSQHDEANHNGIDIFSMDYQEASEMLHHHLDKGLSSPWETDNLVSWSSSLIFVIQYANWRSCNPRFSRPRDIRICAVDTSKFPRGQFARDKWLLNCFKDAEFSDQENSFRDLRLNGDHDNGEYLSQGVLHIEDRSCTLSLRSLENAGLWNLYPEFGVSVVERGAGETDMRKLWTNYLKTLRWQWQFTKKTTKADICCALHIAEECFPGFDQDDLALLLLSFRERKLHPEEPSFLNPFADLLSAVSIQSVLYEEPAEVDRYLKLRKRLSKLSKASGERGMKLFEQLYVLEDTDEDYCG</sequence>
<organism evidence="2 3">
    <name type="scientific">Fusarium pseudoanthophilum</name>
    <dbReference type="NCBI Taxonomy" id="48495"/>
    <lineage>
        <taxon>Eukaryota</taxon>
        <taxon>Fungi</taxon>
        <taxon>Dikarya</taxon>
        <taxon>Ascomycota</taxon>
        <taxon>Pezizomycotina</taxon>
        <taxon>Sordariomycetes</taxon>
        <taxon>Hypocreomycetidae</taxon>
        <taxon>Hypocreales</taxon>
        <taxon>Nectriaceae</taxon>
        <taxon>Fusarium</taxon>
        <taxon>Fusarium fujikuroi species complex</taxon>
    </lineage>
</organism>
<dbReference type="InterPro" id="IPR056009">
    <property type="entry name" value="DUF7587"/>
</dbReference>
<dbReference type="AlphaFoldDB" id="A0A8H5PNF4"/>